<dbReference type="AlphaFoldDB" id="A0A4Y7Q0U4"/>
<feature type="transmembrane region" description="Helical" evidence="1">
    <location>
        <begin position="30"/>
        <end position="51"/>
    </location>
</feature>
<evidence type="ECO:0000313" key="3">
    <source>
        <dbReference type="Proteomes" id="UP000294933"/>
    </source>
</evidence>
<proteinExistence type="predicted"/>
<name>A0A4Y7Q0U4_9AGAM</name>
<evidence type="ECO:0000256" key="1">
    <source>
        <dbReference type="SAM" id="Phobius"/>
    </source>
</evidence>
<dbReference type="VEuPathDB" id="FungiDB:BD410DRAFT_357043"/>
<keyword evidence="1" id="KW-0812">Transmembrane</keyword>
<keyword evidence="1" id="KW-1133">Transmembrane helix</keyword>
<reference evidence="2 3" key="1">
    <citation type="submission" date="2018-06" db="EMBL/GenBank/DDBJ databases">
        <title>A transcriptomic atlas of mushroom development highlights an independent origin of complex multicellularity.</title>
        <authorList>
            <consortium name="DOE Joint Genome Institute"/>
            <person name="Krizsan K."/>
            <person name="Almasi E."/>
            <person name="Merenyi Z."/>
            <person name="Sahu N."/>
            <person name="Viragh M."/>
            <person name="Koszo T."/>
            <person name="Mondo S."/>
            <person name="Kiss B."/>
            <person name="Balint B."/>
            <person name="Kues U."/>
            <person name="Barry K."/>
            <person name="Hegedus J.C."/>
            <person name="Henrissat B."/>
            <person name="Johnson J."/>
            <person name="Lipzen A."/>
            <person name="Ohm R."/>
            <person name="Nagy I."/>
            <person name="Pangilinan J."/>
            <person name="Yan J."/>
            <person name="Xiong Y."/>
            <person name="Grigoriev I.V."/>
            <person name="Hibbett D.S."/>
            <person name="Nagy L.G."/>
        </authorList>
    </citation>
    <scope>NUCLEOTIDE SEQUENCE [LARGE SCALE GENOMIC DNA]</scope>
    <source>
        <strain evidence="2 3">SZMC22713</strain>
    </source>
</reference>
<gene>
    <name evidence="2" type="ORF">BD410DRAFT_357043</name>
</gene>
<dbReference type="EMBL" id="ML170185">
    <property type="protein sequence ID" value="TDL20782.1"/>
    <property type="molecule type" value="Genomic_DNA"/>
</dbReference>
<protein>
    <submittedName>
        <fullName evidence="2">Uncharacterized protein</fullName>
    </submittedName>
</protein>
<feature type="transmembrane region" description="Helical" evidence="1">
    <location>
        <begin position="63"/>
        <end position="82"/>
    </location>
</feature>
<dbReference type="Proteomes" id="UP000294933">
    <property type="component" value="Unassembled WGS sequence"/>
</dbReference>
<keyword evidence="3" id="KW-1185">Reference proteome</keyword>
<keyword evidence="1" id="KW-0472">Membrane</keyword>
<evidence type="ECO:0000313" key="2">
    <source>
        <dbReference type="EMBL" id="TDL20782.1"/>
    </source>
</evidence>
<sequence>MIPSSLLAPPERRALPDWLTLEVAQVSGTVVRSVFFGLFVVLISILIYVLLSKRYGTSASVERYMFVTTSILFLIAFIDWVVDLCRTIEALERFSKSGPLGRIFLRRAAEPTFIIRVLTFALQNAIDLSSVHCVATKQMDYFTAYFPVWSSVRYEYWILKIGHINAFNRNRQKKFGGSLVYDRCRIILSNKRLMHQYEPLFLTRCWPLTPLSSHHNCHIQDRTASSKRWSAILNDLSNDAFHC</sequence>
<accession>A0A4Y7Q0U4</accession>
<organism evidence="2 3">
    <name type="scientific">Rickenella mellea</name>
    <dbReference type="NCBI Taxonomy" id="50990"/>
    <lineage>
        <taxon>Eukaryota</taxon>
        <taxon>Fungi</taxon>
        <taxon>Dikarya</taxon>
        <taxon>Basidiomycota</taxon>
        <taxon>Agaricomycotina</taxon>
        <taxon>Agaricomycetes</taxon>
        <taxon>Hymenochaetales</taxon>
        <taxon>Rickenellaceae</taxon>
        <taxon>Rickenella</taxon>
    </lineage>
</organism>
<dbReference type="OrthoDB" id="3250682at2759"/>